<dbReference type="GO" id="GO:0016787">
    <property type="term" value="F:hydrolase activity"/>
    <property type="evidence" value="ECO:0007669"/>
    <property type="project" value="UniProtKB-KW"/>
</dbReference>
<dbReference type="PANTHER" id="PTHR21240">
    <property type="entry name" value="2-AMINO-3-CARBOXYLMUCONATE-6-SEMIALDEHYDE DECARBOXYLASE"/>
    <property type="match status" value="1"/>
</dbReference>
<organism evidence="3 4">
    <name type="scientific">Streptomyces antnestii</name>
    <dbReference type="NCBI Taxonomy" id="2494256"/>
    <lineage>
        <taxon>Bacteria</taxon>
        <taxon>Bacillati</taxon>
        <taxon>Actinomycetota</taxon>
        <taxon>Actinomycetes</taxon>
        <taxon>Kitasatosporales</taxon>
        <taxon>Streptomycetaceae</taxon>
        <taxon>Streptomyces</taxon>
    </lineage>
</organism>
<gene>
    <name evidence="3" type="ORF">EOT10_26490</name>
</gene>
<name>A0A3S2VYS8_9ACTN</name>
<reference evidence="3 4" key="1">
    <citation type="submission" date="2019-01" db="EMBL/GenBank/DDBJ databases">
        <title>Genome sequences of Streptomyces and Rhizobium isolates collected from root and soil.</title>
        <authorList>
            <person name="Chhettri S."/>
            <person name="Sevigny J.L."/>
            <person name="Sen A."/>
            <person name="Ennis N."/>
            <person name="Tisa L."/>
        </authorList>
    </citation>
    <scope>NUCLEOTIDE SEQUENCE [LARGE SCALE GENOMIC DNA]</scope>
    <source>
        <strain evidence="3 4">San01</strain>
    </source>
</reference>
<evidence type="ECO:0000313" key="3">
    <source>
        <dbReference type="EMBL" id="RVU20894.1"/>
    </source>
</evidence>
<dbReference type="InterPro" id="IPR006680">
    <property type="entry name" value="Amidohydro-rel"/>
</dbReference>
<dbReference type="SUPFAM" id="SSF51556">
    <property type="entry name" value="Metallo-dependent hydrolases"/>
    <property type="match status" value="1"/>
</dbReference>
<keyword evidence="1" id="KW-0456">Lyase</keyword>
<evidence type="ECO:0000313" key="4">
    <source>
        <dbReference type="Proteomes" id="UP000283128"/>
    </source>
</evidence>
<evidence type="ECO:0000259" key="2">
    <source>
        <dbReference type="Pfam" id="PF04909"/>
    </source>
</evidence>
<dbReference type="GO" id="GO:0016831">
    <property type="term" value="F:carboxy-lyase activity"/>
    <property type="evidence" value="ECO:0007669"/>
    <property type="project" value="InterPro"/>
</dbReference>
<accession>A0A3S2VYS8</accession>
<dbReference type="Proteomes" id="UP000283128">
    <property type="component" value="Unassembled WGS sequence"/>
</dbReference>
<comment type="caution">
    <text evidence="3">The sequence shown here is derived from an EMBL/GenBank/DDBJ whole genome shotgun (WGS) entry which is preliminary data.</text>
</comment>
<dbReference type="InterPro" id="IPR032466">
    <property type="entry name" value="Metal_Hydrolase"/>
</dbReference>
<dbReference type="GO" id="GO:0019748">
    <property type="term" value="P:secondary metabolic process"/>
    <property type="evidence" value="ECO:0007669"/>
    <property type="project" value="TreeGrafter"/>
</dbReference>
<dbReference type="OrthoDB" id="8673173at2"/>
<dbReference type="Pfam" id="PF04909">
    <property type="entry name" value="Amidohydro_2"/>
    <property type="match status" value="1"/>
</dbReference>
<dbReference type="RefSeq" id="WP_127830848.1">
    <property type="nucleotide sequence ID" value="NZ_RZYA01000014.1"/>
</dbReference>
<keyword evidence="3" id="KW-0378">Hydrolase</keyword>
<proteinExistence type="predicted"/>
<sequence>MIIDSHAHILPPALPQPTAGADPDTWPCIGSAEADGSRLLTAGALRYTARDVFFSAERRIEEMEKLGIDAEVLSPMPPLLNYTIPAKASRDIHRAVNEFLASLVSLAPARFHGLGAVPLQDPDLAANELAELKELGLRGVEIGTNIAGASLGDARFHGFYAEAERLGLALYVHALSPALGDRLPASATGTYGFNTESSLAAASLVSTGTAEKFPDLRIGFSHGAGGFPLMLPRARFFWGGTWNEEPPVREDRAALSPLDLARRFFYDALVFDARALRYLIDLFGPQQIMLGSDFPAMDRETPADRTLRTLGLTAEDHEAVTWASCHRFLGLAPQPGPGSPQRAR</sequence>
<dbReference type="PANTHER" id="PTHR21240:SF28">
    <property type="entry name" value="ISO-OROTATE DECARBOXYLASE (EUROFUNG)"/>
    <property type="match status" value="1"/>
</dbReference>
<keyword evidence="4" id="KW-1185">Reference proteome</keyword>
<dbReference type="InterPro" id="IPR032465">
    <property type="entry name" value="ACMSD"/>
</dbReference>
<dbReference type="Gene3D" id="3.20.20.140">
    <property type="entry name" value="Metal-dependent hydrolases"/>
    <property type="match status" value="1"/>
</dbReference>
<dbReference type="EMBL" id="RZYA01000014">
    <property type="protein sequence ID" value="RVU20894.1"/>
    <property type="molecule type" value="Genomic_DNA"/>
</dbReference>
<dbReference type="GO" id="GO:0005737">
    <property type="term" value="C:cytoplasm"/>
    <property type="evidence" value="ECO:0007669"/>
    <property type="project" value="TreeGrafter"/>
</dbReference>
<feature type="domain" description="Amidohydrolase-related" evidence="2">
    <location>
        <begin position="3"/>
        <end position="330"/>
    </location>
</feature>
<evidence type="ECO:0000256" key="1">
    <source>
        <dbReference type="ARBA" id="ARBA00023239"/>
    </source>
</evidence>
<dbReference type="AlphaFoldDB" id="A0A3S2VYS8"/>
<protein>
    <submittedName>
        <fullName evidence="3">Amidohydrolase</fullName>
    </submittedName>
</protein>